<gene>
    <name evidence="1" type="ORF">P153DRAFT_259928</name>
</gene>
<accession>A0A6A5ZZ17</accession>
<dbReference type="Proteomes" id="UP000799771">
    <property type="component" value="Unassembled WGS sequence"/>
</dbReference>
<reference evidence="1" key="1">
    <citation type="journal article" date="2020" name="Stud. Mycol.">
        <title>101 Dothideomycetes genomes: a test case for predicting lifestyles and emergence of pathogens.</title>
        <authorList>
            <person name="Haridas S."/>
            <person name="Albert R."/>
            <person name="Binder M."/>
            <person name="Bloem J."/>
            <person name="Labutti K."/>
            <person name="Salamov A."/>
            <person name="Andreopoulos B."/>
            <person name="Baker S."/>
            <person name="Barry K."/>
            <person name="Bills G."/>
            <person name="Bluhm B."/>
            <person name="Cannon C."/>
            <person name="Castanera R."/>
            <person name="Culley D."/>
            <person name="Daum C."/>
            <person name="Ezra D."/>
            <person name="Gonzalez J."/>
            <person name="Henrissat B."/>
            <person name="Kuo A."/>
            <person name="Liang C."/>
            <person name="Lipzen A."/>
            <person name="Lutzoni F."/>
            <person name="Magnuson J."/>
            <person name="Mondo S."/>
            <person name="Nolan M."/>
            <person name="Ohm R."/>
            <person name="Pangilinan J."/>
            <person name="Park H.-J."/>
            <person name="Ramirez L."/>
            <person name="Alfaro M."/>
            <person name="Sun H."/>
            <person name="Tritt A."/>
            <person name="Yoshinaga Y."/>
            <person name="Zwiers L.-H."/>
            <person name="Turgeon B."/>
            <person name="Goodwin S."/>
            <person name="Spatafora J."/>
            <person name="Crous P."/>
            <person name="Grigoriev I."/>
        </authorList>
    </citation>
    <scope>NUCLEOTIDE SEQUENCE</scope>
    <source>
        <strain evidence="1">CBS 119687</strain>
    </source>
</reference>
<dbReference type="AlphaFoldDB" id="A0A6A5ZZ17"/>
<feature type="non-terminal residue" evidence="1">
    <location>
        <position position="1"/>
    </location>
</feature>
<sequence>DQWDDLHRNEAGRPRVMTYIRKGQGLKTQLRHSLNCRDLLWTDVNGYAILNAYRQ</sequence>
<evidence type="ECO:0008006" key="3">
    <source>
        <dbReference type="Google" id="ProtNLM"/>
    </source>
</evidence>
<dbReference type="RefSeq" id="XP_033517955.1">
    <property type="nucleotide sequence ID" value="XM_033662823.1"/>
</dbReference>
<evidence type="ECO:0000313" key="1">
    <source>
        <dbReference type="EMBL" id="KAF2123561.1"/>
    </source>
</evidence>
<dbReference type="GeneID" id="54403255"/>
<dbReference type="EMBL" id="ML977526">
    <property type="protein sequence ID" value="KAF2123561.1"/>
    <property type="molecule type" value="Genomic_DNA"/>
</dbReference>
<dbReference type="OrthoDB" id="3660400at2759"/>
<feature type="non-terminal residue" evidence="1">
    <location>
        <position position="55"/>
    </location>
</feature>
<name>A0A6A5ZZ17_9PLEO</name>
<evidence type="ECO:0000313" key="2">
    <source>
        <dbReference type="Proteomes" id="UP000799771"/>
    </source>
</evidence>
<organism evidence="1 2">
    <name type="scientific">Dothidotthia symphoricarpi CBS 119687</name>
    <dbReference type="NCBI Taxonomy" id="1392245"/>
    <lineage>
        <taxon>Eukaryota</taxon>
        <taxon>Fungi</taxon>
        <taxon>Dikarya</taxon>
        <taxon>Ascomycota</taxon>
        <taxon>Pezizomycotina</taxon>
        <taxon>Dothideomycetes</taxon>
        <taxon>Pleosporomycetidae</taxon>
        <taxon>Pleosporales</taxon>
        <taxon>Dothidotthiaceae</taxon>
        <taxon>Dothidotthia</taxon>
    </lineage>
</organism>
<proteinExistence type="predicted"/>
<keyword evidence="2" id="KW-1185">Reference proteome</keyword>
<protein>
    <recommendedName>
        <fullName evidence="3">Heterokaryon incompatibility domain-containing protein</fullName>
    </recommendedName>
</protein>